<sequence length="325" mass="34637">MPPASYAPVAAAIPTVGIALPLGKCVNMGNHLEAPNEGDWGRAIADDDFTVIKAAGFASVRLPVRFSGHAANAAPYTIDAAFMARVRHVVDLATAAGLNVIVDLHNYDELMAAPDANAARFAGLWKQIAAEFATAPATVWFELINEPNANLTNTKLPAIIAPALAQIRATNPTRPVIIGGEGWSNINSLATLPMPADPNVVPTFHYYDPFAFTHQGATWVTPAPPLGRAFGTAADIAEIDRNLKTVRDYIARTGRVPFVGEYGANDVAGMPVSERITYYGTITAAYASVGVQSCAWGFTNTFRLRDGDHWIPGMLAAIHTTTTLR</sequence>
<dbReference type="GO" id="GO:0008810">
    <property type="term" value="F:cellulase activity"/>
    <property type="evidence" value="ECO:0007669"/>
    <property type="project" value="UniProtKB-EC"/>
</dbReference>
<protein>
    <submittedName>
        <fullName evidence="5">Endoglucanase</fullName>
        <ecNumber evidence="5">3.2.1.4</ecNumber>
    </submittedName>
</protein>
<dbReference type="Gene3D" id="3.20.20.80">
    <property type="entry name" value="Glycosidases"/>
    <property type="match status" value="1"/>
</dbReference>
<dbReference type="AlphaFoldDB" id="A0A170PND0"/>
<dbReference type="InterPro" id="IPR001547">
    <property type="entry name" value="Glyco_hydro_5"/>
</dbReference>
<organism evidence="5">
    <name type="scientific">hydrothermal vent metagenome</name>
    <dbReference type="NCBI Taxonomy" id="652676"/>
    <lineage>
        <taxon>unclassified sequences</taxon>
        <taxon>metagenomes</taxon>
        <taxon>ecological metagenomes</taxon>
    </lineage>
</organism>
<dbReference type="SUPFAM" id="SSF51445">
    <property type="entry name" value="(Trans)glycosidases"/>
    <property type="match status" value="1"/>
</dbReference>
<evidence type="ECO:0000256" key="1">
    <source>
        <dbReference type="ARBA" id="ARBA00022729"/>
    </source>
</evidence>
<accession>A0A170PND0</accession>
<dbReference type="PROSITE" id="PS00659">
    <property type="entry name" value="GLYCOSYL_HYDROL_F5"/>
    <property type="match status" value="1"/>
</dbReference>
<evidence type="ECO:0000256" key="3">
    <source>
        <dbReference type="ARBA" id="ARBA00023295"/>
    </source>
</evidence>
<reference evidence="5" key="1">
    <citation type="submission" date="2015-10" db="EMBL/GenBank/DDBJ databases">
        <authorList>
            <person name="Gilbert D.G."/>
        </authorList>
    </citation>
    <scope>NUCLEOTIDE SEQUENCE</scope>
</reference>
<dbReference type="EC" id="3.2.1.4" evidence="5"/>
<dbReference type="Pfam" id="PF00150">
    <property type="entry name" value="Cellulase"/>
    <property type="match status" value="1"/>
</dbReference>
<keyword evidence="1" id="KW-0732">Signal</keyword>
<dbReference type="GO" id="GO:0008422">
    <property type="term" value="F:beta-glucosidase activity"/>
    <property type="evidence" value="ECO:0007669"/>
    <property type="project" value="TreeGrafter"/>
</dbReference>
<keyword evidence="2 5" id="KW-0378">Hydrolase</keyword>
<gene>
    <name evidence="5" type="ORF">MGWOODY_Smn2676</name>
</gene>
<dbReference type="EMBL" id="CZQE01000103">
    <property type="protein sequence ID" value="CUS44002.1"/>
    <property type="molecule type" value="Genomic_DNA"/>
</dbReference>
<dbReference type="GO" id="GO:0005576">
    <property type="term" value="C:extracellular region"/>
    <property type="evidence" value="ECO:0007669"/>
    <property type="project" value="TreeGrafter"/>
</dbReference>
<proteinExistence type="predicted"/>
<dbReference type="GO" id="GO:0009986">
    <property type="term" value="C:cell surface"/>
    <property type="evidence" value="ECO:0007669"/>
    <property type="project" value="TreeGrafter"/>
</dbReference>
<dbReference type="InterPro" id="IPR018087">
    <property type="entry name" value="Glyco_hydro_5_CS"/>
</dbReference>
<dbReference type="GO" id="GO:0009251">
    <property type="term" value="P:glucan catabolic process"/>
    <property type="evidence" value="ECO:0007669"/>
    <property type="project" value="TreeGrafter"/>
</dbReference>
<evidence type="ECO:0000259" key="4">
    <source>
        <dbReference type="Pfam" id="PF00150"/>
    </source>
</evidence>
<name>A0A170PND0_9ZZZZ</name>
<keyword evidence="3 5" id="KW-0326">Glycosidase</keyword>
<dbReference type="InterPro" id="IPR050386">
    <property type="entry name" value="Glycosyl_hydrolase_5"/>
</dbReference>
<dbReference type="PANTHER" id="PTHR31297:SF17">
    <property type="entry name" value="ENDOGLUCANASE"/>
    <property type="match status" value="1"/>
</dbReference>
<dbReference type="PANTHER" id="PTHR31297">
    <property type="entry name" value="GLUCAN ENDO-1,6-BETA-GLUCOSIDASE B"/>
    <property type="match status" value="1"/>
</dbReference>
<feature type="domain" description="Glycoside hydrolase family 5" evidence="4">
    <location>
        <begin position="37"/>
        <end position="298"/>
    </location>
</feature>
<evidence type="ECO:0000256" key="2">
    <source>
        <dbReference type="ARBA" id="ARBA00022801"/>
    </source>
</evidence>
<evidence type="ECO:0000313" key="5">
    <source>
        <dbReference type="EMBL" id="CUS44002.1"/>
    </source>
</evidence>
<dbReference type="InterPro" id="IPR017853">
    <property type="entry name" value="GH"/>
</dbReference>